<evidence type="ECO:0008006" key="3">
    <source>
        <dbReference type="Google" id="ProtNLM"/>
    </source>
</evidence>
<dbReference type="Pfam" id="PF13561">
    <property type="entry name" value="adh_short_C2"/>
    <property type="match status" value="1"/>
</dbReference>
<accession>A0A6F8YFD2</accession>
<sequence length="40" mass="4218">MPLRRIGVPDDVAELAAFLLSDRARHVTLQSVAVDGGASL</sequence>
<dbReference type="SUPFAM" id="SSF51735">
    <property type="entry name" value="NAD(P)-binding Rossmann-fold domains"/>
    <property type="match status" value="1"/>
</dbReference>
<dbReference type="Gene3D" id="3.40.50.720">
    <property type="entry name" value="NAD(P)-binding Rossmann-like Domain"/>
    <property type="match status" value="1"/>
</dbReference>
<reference evidence="1 2" key="1">
    <citation type="submission" date="2020-03" db="EMBL/GenBank/DDBJ databases">
        <title>Whole genome shotgun sequence of Phytohabitans suffuscus NBRC 105367.</title>
        <authorList>
            <person name="Komaki H."/>
            <person name="Tamura T."/>
        </authorList>
    </citation>
    <scope>NUCLEOTIDE SEQUENCE [LARGE SCALE GENOMIC DNA]</scope>
    <source>
        <strain evidence="1 2">NBRC 105367</strain>
    </source>
</reference>
<protein>
    <recommendedName>
        <fullName evidence="3">SDR family oxidoreductase</fullName>
    </recommendedName>
</protein>
<dbReference type="AlphaFoldDB" id="A0A6F8YFD2"/>
<dbReference type="RefSeq" id="WP_269476279.1">
    <property type="nucleotide sequence ID" value="NZ_AP022871.1"/>
</dbReference>
<evidence type="ECO:0000313" key="1">
    <source>
        <dbReference type="EMBL" id="BCB84806.1"/>
    </source>
</evidence>
<gene>
    <name evidence="1" type="ORF">Psuf_021190</name>
</gene>
<proteinExistence type="predicted"/>
<dbReference type="Proteomes" id="UP000503011">
    <property type="component" value="Chromosome"/>
</dbReference>
<evidence type="ECO:0000313" key="2">
    <source>
        <dbReference type="Proteomes" id="UP000503011"/>
    </source>
</evidence>
<reference evidence="1 2" key="2">
    <citation type="submission" date="2020-03" db="EMBL/GenBank/DDBJ databases">
        <authorList>
            <person name="Ichikawa N."/>
            <person name="Kimura A."/>
            <person name="Kitahashi Y."/>
            <person name="Uohara A."/>
        </authorList>
    </citation>
    <scope>NUCLEOTIDE SEQUENCE [LARGE SCALE GENOMIC DNA]</scope>
    <source>
        <strain evidence="1 2">NBRC 105367</strain>
    </source>
</reference>
<dbReference type="InterPro" id="IPR002347">
    <property type="entry name" value="SDR_fam"/>
</dbReference>
<organism evidence="1 2">
    <name type="scientific">Phytohabitans suffuscus</name>
    <dbReference type="NCBI Taxonomy" id="624315"/>
    <lineage>
        <taxon>Bacteria</taxon>
        <taxon>Bacillati</taxon>
        <taxon>Actinomycetota</taxon>
        <taxon>Actinomycetes</taxon>
        <taxon>Micromonosporales</taxon>
        <taxon>Micromonosporaceae</taxon>
    </lineage>
</organism>
<keyword evidence="2" id="KW-1185">Reference proteome</keyword>
<dbReference type="EMBL" id="AP022871">
    <property type="protein sequence ID" value="BCB84806.1"/>
    <property type="molecule type" value="Genomic_DNA"/>
</dbReference>
<name>A0A6F8YFD2_9ACTN</name>
<dbReference type="InterPro" id="IPR036291">
    <property type="entry name" value="NAD(P)-bd_dom_sf"/>
</dbReference>
<dbReference type="KEGG" id="psuu:Psuf_021190"/>